<feature type="region of interest" description="Disordered" evidence="8">
    <location>
        <begin position="832"/>
        <end position="875"/>
    </location>
</feature>
<feature type="region of interest" description="Disordered" evidence="8">
    <location>
        <begin position="36"/>
        <end position="244"/>
    </location>
</feature>
<evidence type="ECO:0000256" key="4">
    <source>
        <dbReference type="ARBA" id="ARBA00022490"/>
    </source>
</evidence>
<keyword evidence="5 11" id="KW-0808">Transferase</keyword>
<evidence type="ECO:0000259" key="10">
    <source>
        <dbReference type="Pfam" id="PF22600"/>
    </source>
</evidence>
<comment type="cofactor">
    <cofactor evidence="2">
        <name>Mg(2+)</name>
        <dbReference type="ChEBI" id="CHEBI:18420"/>
    </cofactor>
</comment>
<evidence type="ECO:0000256" key="1">
    <source>
        <dbReference type="ARBA" id="ARBA00001936"/>
    </source>
</evidence>
<evidence type="ECO:0000256" key="6">
    <source>
        <dbReference type="ARBA" id="ARBA00022723"/>
    </source>
</evidence>
<dbReference type="SUPFAM" id="SSF81631">
    <property type="entry name" value="PAP/OAS1 substrate-binding domain"/>
    <property type="match status" value="1"/>
</dbReference>
<dbReference type="Gene3D" id="1.10.1410.10">
    <property type="match status" value="1"/>
</dbReference>
<evidence type="ECO:0000256" key="5">
    <source>
        <dbReference type="ARBA" id="ARBA00022679"/>
    </source>
</evidence>
<dbReference type="CDD" id="cd05402">
    <property type="entry name" value="NT_PAP_TUTase"/>
    <property type="match status" value="1"/>
</dbReference>
<dbReference type="GO" id="GO:0005737">
    <property type="term" value="C:cytoplasm"/>
    <property type="evidence" value="ECO:0007669"/>
    <property type="project" value="UniProtKB-SubCell"/>
</dbReference>
<sequence length="976" mass="107888">MGRSHAGWPAAVPPPPGAVYDVKTIERHIHQLLRGGPIEDDASSMNGGDGADGGDRAAAAPHHQAQAEPATATATRRTASNGTHNEEEEEGNHHGAGPAEGGVTEERSEAAVSHQIANGGTATSNGAHERGTRGARNRGRRERRNSNSGGGPAAATARPRSNSGKATNNGVGIGGGGRPATTTNSSDNSAATTATTTDRDGRRPRTLQKQQGKPEKPASKFQRQGQRGANGATAPATSHRRLPPPEVLAPAAATTPTVAAAAADVEDITHGVHAMGRTQQHSSSSSSKQQWIAKGPLPVKPVSTTSPVDADALPAAAAMPPPPPVVVQLPPRQKAPKVALEREKRAKIAKDMLLSFETLRPSDQEMQAKLDVIKRLQRIVGNLWPGYQAKLNLFGSSANGFCLKNSDLDICMTIDKRAGTKKKIVNRIARVLREHKMKDVTALSHASVPIVKFEDPLSKFSCDICINNILALHNTHMIAQYSRVDSRLLQLGYFVKHWAKCRKLDEPYTGTLSSYAWILLVINFLQQRSPPVLPCLQRVAPSGDLRGDVPVVMVKGHNCYYYSDDIRRLRFRSQNQETLAELLLEFFYLYAEEFDYEHMVVSVRRGTMLTKKEKRWDKLPKTVKENHWFSIEDPFDLTHDLGRVVDQDNLKAIQHEFRRAYTLLTTTSDLAERLNAIASILPFYSSLFFFLCSSRSYHRPINTISTAGNNAVKRKIKTKLLKIEDLKGRTYNQNRSTELNIIDENDYSQRALLLAIEKVFSHKFARKNQLPIVTWFVHECKEPIDIHGRIIPMDRLRRIIEIRLRNYMYHPDIKPEDVIKFNYDERHQVHLNPPPYHFGGGVGSRGTRDKGKEKADSSGHEGEEGTMMEGGSTPTKGSNLYHLSIPTYKDLNIDTKMVSYQSRLLETIMIKPTGSGGCVESLTKSITSDIIMMMKPVLKRPPAIIPKIPPSVSDHLGPDEVFVNMSCILDLVRTYQ</sequence>
<evidence type="ECO:0000256" key="2">
    <source>
        <dbReference type="ARBA" id="ARBA00001946"/>
    </source>
</evidence>
<keyword evidence="7" id="KW-0460">Magnesium</keyword>
<keyword evidence="4" id="KW-0963">Cytoplasm</keyword>
<dbReference type="PANTHER" id="PTHR12271">
    <property type="entry name" value="POLY A POLYMERASE CID PAP -RELATED"/>
    <property type="match status" value="1"/>
</dbReference>
<dbReference type="InterPro" id="IPR043519">
    <property type="entry name" value="NT_sf"/>
</dbReference>
<dbReference type="GeneID" id="14922544"/>
<dbReference type="AlphaFoldDB" id="L8H8V1"/>
<dbReference type="Pfam" id="PF03828">
    <property type="entry name" value="PAP_assoc"/>
    <property type="match status" value="1"/>
</dbReference>
<evidence type="ECO:0000313" key="11">
    <source>
        <dbReference type="EMBL" id="ELR21637.1"/>
    </source>
</evidence>
<name>L8H8V1_ACACF</name>
<dbReference type="Proteomes" id="UP000011083">
    <property type="component" value="Unassembled WGS sequence"/>
</dbReference>
<dbReference type="VEuPathDB" id="AmoebaDB:ACA1_229620"/>
<feature type="compositionally biased region" description="Basic residues" evidence="8">
    <location>
        <begin position="133"/>
        <end position="143"/>
    </location>
</feature>
<evidence type="ECO:0000256" key="7">
    <source>
        <dbReference type="ARBA" id="ARBA00022842"/>
    </source>
</evidence>
<proteinExistence type="predicted"/>
<feature type="domain" description="PAP-associated" evidence="9">
    <location>
        <begin position="578"/>
        <end position="639"/>
    </location>
</feature>
<dbReference type="GO" id="GO:0016779">
    <property type="term" value="F:nucleotidyltransferase activity"/>
    <property type="evidence" value="ECO:0007669"/>
    <property type="project" value="TreeGrafter"/>
</dbReference>
<evidence type="ECO:0000256" key="3">
    <source>
        <dbReference type="ARBA" id="ARBA00004496"/>
    </source>
</evidence>
<reference evidence="11 12" key="1">
    <citation type="journal article" date="2013" name="Genome Biol.">
        <title>Genome of Acanthamoeba castellanii highlights extensive lateral gene transfer and early evolution of tyrosine kinase signaling.</title>
        <authorList>
            <person name="Clarke M."/>
            <person name="Lohan A.J."/>
            <person name="Liu B."/>
            <person name="Lagkouvardos I."/>
            <person name="Roy S."/>
            <person name="Zafar N."/>
            <person name="Bertelli C."/>
            <person name="Schilde C."/>
            <person name="Kianianmomeni A."/>
            <person name="Burglin T.R."/>
            <person name="Frech C."/>
            <person name="Turcotte B."/>
            <person name="Kopec K.O."/>
            <person name="Synnott J.M."/>
            <person name="Choo C."/>
            <person name="Paponov I."/>
            <person name="Finkler A."/>
            <person name="Soon Heng Tan C."/>
            <person name="Hutchins A.P."/>
            <person name="Weinmeier T."/>
            <person name="Rattei T."/>
            <person name="Chu J.S."/>
            <person name="Gimenez G."/>
            <person name="Irimia M."/>
            <person name="Rigden D.J."/>
            <person name="Fitzpatrick D.A."/>
            <person name="Lorenzo-Morales J."/>
            <person name="Bateman A."/>
            <person name="Chiu C.H."/>
            <person name="Tang P."/>
            <person name="Hegemann P."/>
            <person name="Fromm H."/>
            <person name="Raoult D."/>
            <person name="Greub G."/>
            <person name="Miranda-Saavedra D."/>
            <person name="Chen N."/>
            <person name="Nash P."/>
            <person name="Ginger M.L."/>
            <person name="Horn M."/>
            <person name="Schaap P."/>
            <person name="Caler L."/>
            <person name="Loftus B."/>
        </authorList>
    </citation>
    <scope>NUCLEOTIDE SEQUENCE [LARGE SCALE GENOMIC DNA]</scope>
    <source>
        <strain evidence="11 12">Neff</strain>
    </source>
</reference>
<dbReference type="SUPFAM" id="SSF81301">
    <property type="entry name" value="Nucleotidyltransferase"/>
    <property type="match status" value="1"/>
</dbReference>
<dbReference type="Gene3D" id="3.30.460.10">
    <property type="entry name" value="Beta Polymerase, domain 2"/>
    <property type="match status" value="1"/>
</dbReference>
<gene>
    <name evidence="11" type="ORF">ACA1_229620</name>
</gene>
<keyword evidence="6" id="KW-0479">Metal-binding</keyword>
<dbReference type="RefSeq" id="XP_004346582.1">
    <property type="nucleotide sequence ID" value="XM_004346532.1"/>
</dbReference>
<feature type="compositionally biased region" description="Polar residues" evidence="8">
    <location>
        <begin position="115"/>
        <end position="126"/>
    </location>
</feature>
<dbReference type="PANTHER" id="PTHR12271:SF40">
    <property type="entry name" value="POLY(A) RNA POLYMERASE GLD2"/>
    <property type="match status" value="1"/>
</dbReference>
<comment type="subcellular location">
    <subcellularLocation>
        <location evidence="3">Cytoplasm</location>
    </subcellularLocation>
</comment>
<evidence type="ECO:0000259" key="9">
    <source>
        <dbReference type="Pfam" id="PF03828"/>
    </source>
</evidence>
<feature type="compositionally biased region" description="Low complexity" evidence="8">
    <location>
        <begin position="56"/>
        <end position="83"/>
    </location>
</feature>
<comment type="cofactor">
    <cofactor evidence="1">
        <name>Mn(2+)</name>
        <dbReference type="ChEBI" id="CHEBI:29035"/>
    </cofactor>
</comment>
<dbReference type="InterPro" id="IPR002058">
    <property type="entry name" value="PAP_assoc"/>
</dbReference>
<dbReference type="InterPro" id="IPR054708">
    <property type="entry name" value="MTPAP-like_central"/>
</dbReference>
<dbReference type="STRING" id="1257118.L8H8V1"/>
<feature type="compositionally biased region" description="Basic and acidic residues" evidence="8">
    <location>
        <begin position="846"/>
        <end position="863"/>
    </location>
</feature>
<dbReference type="GO" id="GO:0031123">
    <property type="term" value="P:RNA 3'-end processing"/>
    <property type="evidence" value="ECO:0007669"/>
    <property type="project" value="TreeGrafter"/>
</dbReference>
<accession>L8H8V1</accession>
<protein>
    <submittedName>
        <fullName evidence="11">Nucleotidyltransferase domain containing protein</fullName>
    </submittedName>
</protein>
<dbReference type="KEGG" id="acan:ACA1_229620"/>
<evidence type="ECO:0000313" key="12">
    <source>
        <dbReference type="Proteomes" id="UP000011083"/>
    </source>
</evidence>
<organism evidence="11 12">
    <name type="scientific">Acanthamoeba castellanii (strain ATCC 30010 / Neff)</name>
    <dbReference type="NCBI Taxonomy" id="1257118"/>
    <lineage>
        <taxon>Eukaryota</taxon>
        <taxon>Amoebozoa</taxon>
        <taxon>Discosea</taxon>
        <taxon>Longamoebia</taxon>
        <taxon>Centramoebida</taxon>
        <taxon>Acanthamoebidae</taxon>
        <taxon>Acanthamoeba</taxon>
    </lineage>
</organism>
<keyword evidence="12" id="KW-1185">Reference proteome</keyword>
<evidence type="ECO:0000256" key="8">
    <source>
        <dbReference type="SAM" id="MobiDB-lite"/>
    </source>
</evidence>
<feature type="compositionally biased region" description="Low complexity" evidence="8">
    <location>
        <begin position="180"/>
        <end position="196"/>
    </location>
</feature>
<dbReference type="GO" id="GO:0046872">
    <property type="term" value="F:metal ion binding"/>
    <property type="evidence" value="ECO:0007669"/>
    <property type="project" value="UniProtKB-KW"/>
</dbReference>
<dbReference type="Pfam" id="PF22600">
    <property type="entry name" value="MTPAP-like_central"/>
    <property type="match status" value="1"/>
</dbReference>
<dbReference type="OrthoDB" id="20488at2759"/>
<dbReference type="EMBL" id="KB007901">
    <property type="protein sequence ID" value="ELR21637.1"/>
    <property type="molecule type" value="Genomic_DNA"/>
</dbReference>
<feature type="domain" description="Poly(A) RNA polymerase mitochondrial-like central palm" evidence="10">
    <location>
        <begin position="349"/>
        <end position="483"/>
    </location>
</feature>